<dbReference type="Proteomes" id="UP001496674">
    <property type="component" value="Chromosome"/>
</dbReference>
<accession>A0ABM8IHM0</accession>
<protein>
    <recommendedName>
        <fullName evidence="1">DUF4382 domain-containing protein</fullName>
    </recommendedName>
</protein>
<proteinExistence type="predicted"/>
<gene>
    <name evidence="2" type="ORF">BSYN_13120</name>
</gene>
<feature type="domain" description="DUF4382" evidence="1">
    <location>
        <begin position="32"/>
        <end position="172"/>
    </location>
</feature>
<dbReference type="RefSeq" id="WP_353334251.1">
    <property type="nucleotide sequence ID" value="NZ_AP028055.1"/>
</dbReference>
<evidence type="ECO:0000313" key="2">
    <source>
        <dbReference type="EMBL" id="BEG99047.1"/>
    </source>
</evidence>
<dbReference type="Pfam" id="PF14321">
    <property type="entry name" value="DUF4382"/>
    <property type="match status" value="1"/>
</dbReference>
<sequence>MKRLKLFFGFLLFVGAGILINSCSKEDAVKGTTQVGFYLTDAPSLKGFKAVKIDVQEVKYIINDSAEVNLPITPAIYNLMDLTNGKNLLLSNVVLNEGEHISQVRLVLGDNNLVELSDGTEVKIKAPSAQTSGLKVNIQEQVITTSGYAVMIDFDAERSIVSKGNGGYSLKPVIRGYVVQNTSAVFGHILPKDVPFKVFTVVGTDTIATISDVTRDNFFMLHGLKSGSYKLEFQSGTLYTTMNVSLIGGTDKDLGTVEIK</sequence>
<organism evidence="2 3">
    <name type="scientific">Bacteroides sedimenti</name>
    <dbReference type="NCBI Taxonomy" id="2136147"/>
    <lineage>
        <taxon>Bacteria</taxon>
        <taxon>Pseudomonadati</taxon>
        <taxon>Bacteroidota</taxon>
        <taxon>Bacteroidia</taxon>
        <taxon>Bacteroidales</taxon>
        <taxon>Bacteroidaceae</taxon>
        <taxon>Bacteroides</taxon>
    </lineage>
</organism>
<keyword evidence="3" id="KW-1185">Reference proteome</keyword>
<name>A0ABM8IHM0_9BACE</name>
<dbReference type="EMBL" id="AP028055">
    <property type="protein sequence ID" value="BEG99047.1"/>
    <property type="molecule type" value="Genomic_DNA"/>
</dbReference>
<dbReference type="InterPro" id="IPR025491">
    <property type="entry name" value="DUF4382"/>
</dbReference>
<evidence type="ECO:0000259" key="1">
    <source>
        <dbReference type="Pfam" id="PF14321"/>
    </source>
</evidence>
<reference evidence="2 3" key="1">
    <citation type="submission" date="2023-04" db="EMBL/GenBank/DDBJ databases">
        <title>Draft genome sequence of acteroides sedimenti strain YN3PY1.</title>
        <authorList>
            <person name="Yoshida N."/>
        </authorList>
    </citation>
    <scope>NUCLEOTIDE SEQUENCE [LARGE SCALE GENOMIC DNA]</scope>
    <source>
        <strain evidence="2 3">YN3PY1</strain>
    </source>
</reference>
<evidence type="ECO:0000313" key="3">
    <source>
        <dbReference type="Proteomes" id="UP001496674"/>
    </source>
</evidence>